<evidence type="ECO:0000256" key="6">
    <source>
        <dbReference type="ARBA" id="ARBA00022777"/>
    </source>
</evidence>
<dbReference type="GO" id="GO:0004674">
    <property type="term" value="F:protein serine/threonine kinase activity"/>
    <property type="evidence" value="ECO:0007669"/>
    <property type="project" value="UniProtKB-KW"/>
</dbReference>
<dbReference type="GO" id="GO:0051233">
    <property type="term" value="C:spindle midzone"/>
    <property type="evidence" value="ECO:0007669"/>
    <property type="project" value="UniProtKB-ARBA"/>
</dbReference>
<evidence type="ECO:0000256" key="1">
    <source>
        <dbReference type="ARBA" id="ARBA00012513"/>
    </source>
</evidence>
<evidence type="ECO:0000256" key="3">
    <source>
        <dbReference type="ARBA" id="ARBA00022527"/>
    </source>
</evidence>
<dbReference type="GO" id="GO:0008608">
    <property type="term" value="P:attachment of spindle microtubules to kinetochore"/>
    <property type="evidence" value="ECO:0007669"/>
    <property type="project" value="UniProtKB-ARBA"/>
</dbReference>
<feature type="binding site" evidence="11">
    <location>
        <begin position="278"/>
        <end position="279"/>
    </location>
    <ligand>
        <name>ATP</name>
        <dbReference type="ChEBI" id="CHEBI:30616"/>
    </ligand>
</feature>
<feature type="domain" description="Protein kinase" evidence="17">
    <location>
        <begin position="150"/>
        <end position="404"/>
    </location>
</feature>
<dbReference type="Gene3D" id="1.10.510.10">
    <property type="entry name" value="Transferase(Phosphotransferase) domain 1"/>
    <property type="match status" value="1"/>
</dbReference>
<evidence type="ECO:0000256" key="15">
    <source>
        <dbReference type="RuleBase" id="RU367134"/>
    </source>
</evidence>
<dbReference type="GO" id="GO:0072479">
    <property type="term" value="P:response to mitotic cell cycle spindle assembly checkpoint signaling"/>
    <property type="evidence" value="ECO:0007669"/>
    <property type="project" value="UniProtKB-ARBA"/>
</dbReference>
<protein>
    <recommendedName>
        <fullName evidence="2 15">Aurora kinase</fullName>
        <ecNumber evidence="1 15">2.7.11.1</ecNumber>
    </recommendedName>
</protein>
<evidence type="ECO:0000256" key="2">
    <source>
        <dbReference type="ARBA" id="ARBA00021157"/>
    </source>
</evidence>
<comment type="catalytic activity">
    <reaction evidence="9 15">
        <text>L-seryl-[protein] + ATP = O-phospho-L-seryl-[protein] + ADP + H(+)</text>
        <dbReference type="Rhea" id="RHEA:17989"/>
        <dbReference type="Rhea" id="RHEA-COMP:9863"/>
        <dbReference type="Rhea" id="RHEA-COMP:11604"/>
        <dbReference type="ChEBI" id="CHEBI:15378"/>
        <dbReference type="ChEBI" id="CHEBI:29999"/>
        <dbReference type="ChEBI" id="CHEBI:30616"/>
        <dbReference type="ChEBI" id="CHEBI:83421"/>
        <dbReference type="ChEBI" id="CHEBI:456216"/>
        <dbReference type="EC" id="2.7.11.1"/>
    </reaction>
</comment>
<dbReference type="GO" id="GO:1902115">
    <property type="term" value="P:regulation of organelle assembly"/>
    <property type="evidence" value="ECO:0007669"/>
    <property type="project" value="UniProtKB-ARBA"/>
</dbReference>
<dbReference type="GO" id="GO:0005524">
    <property type="term" value="F:ATP binding"/>
    <property type="evidence" value="ECO:0007669"/>
    <property type="project" value="UniProtKB-UniRule"/>
</dbReference>
<dbReference type="FunFam" id="1.10.510.10:FF:000235">
    <property type="entry name" value="Serine/threonine-protein kinase ark1"/>
    <property type="match status" value="1"/>
</dbReference>
<name>A0A4Y7T9H7_COPMI</name>
<evidence type="ECO:0000313" key="19">
    <source>
        <dbReference type="Proteomes" id="UP000298030"/>
    </source>
</evidence>
<dbReference type="SUPFAM" id="SSF56112">
    <property type="entry name" value="Protein kinase-like (PK-like)"/>
    <property type="match status" value="1"/>
</dbReference>
<dbReference type="Proteomes" id="UP000298030">
    <property type="component" value="Unassembled WGS sequence"/>
</dbReference>
<keyword evidence="3 14" id="KW-0723">Serine/threonine-protein kinase</keyword>
<keyword evidence="7 11" id="KW-0067">ATP-binding</keyword>
<feature type="binding site" evidence="11 13">
    <location>
        <position position="180"/>
    </location>
    <ligand>
        <name>ATP</name>
        <dbReference type="ChEBI" id="CHEBI:30616"/>
    </ligand>
</feature>
<comment type="catalytic activity">
    <reaction evidence="8 15">
        <text>L-threonyl-[protein] + ATP = O-phospho-L-threonyl-[protein] + ADP + H(+)</text>
        <dbReference type="Rhea" id="RHEA:46608"/>
        <dbReference type="Rhea" id="RHEA-COMP:11060"/>
        <dbReference type="Rhea" id="RHEA-COMP:11605"/>
        <dbReference type="ChEBI" id="CHEBI:15378"/>
        <dbReference type="ChEBI" id="CHEBI:30013"/>
        <dbReference type="ChEBI" id="CHEBI:30616"/>
        <dbReference type="ChEBI" id="CHEBI:61977"/>
        <dbReference type="ChEBI" id="CHEBI:456216"/>
        <dbReference type="EC" id="2.7.11.1"/>
    </reaction>
</comment>
<reference evidence="18 19" key="1">
    <citation type="journal article" date="2019" name="Nat. Ecol. Evol.">
        <title>Megaphylogeny resolves global patterns of mushroom evolution.</title>
        <authorList>
            <person name="Varga T."/>
            <person name="Krizsan K."/>
            <person name="Foldi C."/>
            <person name="Dima B."/>
            <person name="Sanchez-Garcia M."/>
            <person name="Sanchez-Ramirez S."/>
            <person name="Szollosi G.J."/>
            <person name="Szarkandi J.G."/>
            <person name="Papp V."/>
            <person name="Albert L."/>
            <person name="Andreopoulos W."/>
            <person name="Angelini C."/>
            <person name="Antonin V."/>
            <person name="Barry K.W."/>
            <person name="Bougher N.L."/>
            <person name="Buchanan P."/>
            <person name="Buyck B."/>
            <person name="Bense V."/>
            <person name="Catcheside P."/>
            <person name="Chovatia M."/>
            <person name="Cooper J."/>
            <person name="Damon W."/>
            <person name="Desjardin D."/>
            <person name="Finy P."/>
            <person name="Geml J."/>
            <person name="Haridas S."/>
            <person name="Hughes K."/>
            <person name="Justo A."/>
            <person name="Karasinski D."/>
            <person name="Kautmanova I."/>
            <person name="Kiss B."/>
            <person name="Kocsube S."/>
            <person name="Kotiranta H."/>
            <person name="LaButti K.M."/>
            <person name="Lechner B.E."/>
            <person name="Liimatainen K."/>
            <person name="Lipzen A."/>
            <person name="Lukacs Z."/>
            <person name="Mihaltcheva S."/>
            <person name="Morgado L.N."/>
            <person name="Niskanen T."/>
            <person name="Noordeloos M.E."/>
            <person name="Ohm R.A."/>
            <person name="Ortiz-Santana B."/>
            <person name="Ovrebo C."/>
            <person name="Racz N."/>
            <person name="Riley R."/>
            <person name="Savchenko A."/>
            <person name="Shiryaev A."/>
            <person name="Soop K."/>
            <person name="Spirin V."/>
            <person name="Szebenyi C."/>
            <person name="Tomsovsky M."/>
            <person name="Tulloss R.E."/>
            <person name="Uehling J."/>
            <person name="Grigoriev I.V."/>
            <person name="Vagvolgyi C."/>
            <person name="Papp T."/>
            <person name="Martin F.M."/>
            <person name="Miettinen O."/>
            <person name="Hibbett D.S."/>
            <person name="Nagy L.G."/>
        </authorList>
    </citation>
    <scope>NUCLEOTIDE SEQUENCE [LARGE SCALE GENOMIC DNA]</scope>
    <source>
        <strain evidence="18 19">FP101781</strain>
    </source>
</reference>
<evidence type="ECO:0000256" key="16">
    <source>
        <dbReference type="SAM" id="MobiDB-lite"/>
    </source>
</evidence>
<dbReference type="SMART" id="SM00220">
    <property type="entry name" value="S_TKc"/>
    <property type="match status" value="1"/>
</dbReference>
<dbReference type="CDD" id="cd14007">
    <property type="entry name" value="STKc_Aurora"/>
    <property type="match status" value="1"/>
</dbReference>
<dbReference type="GO" id="GO:0000819">
    <property type="term" value="P:sister chromatid segregation"/>
    <property type="evidence" value="ECO:0007669"/>
    <property type="project" value="UniProtKB-ARBA"/>
</dbReference>
<feature type="active site" description="Proton acceptor" evidence="10">
    <location>
        <position position="274"/>
    </location>
</feature>
<keyword evidence="6 15" id="KW-0418">Kinase</keyword>
<evidence type="ECO:0000256" key="7">
    <source>
        <dbReference type="ARBA" id="ARBA00022840"/>
    </source>
</evidence>
<evidence type="ECO:0000256" key="4">
    <source>
        <dbReference type="ARBA" id="ARBA00022679"/>
    </source>
</evidence>
<feature type="binding site" evidence="11">
    <location>
        <position position="292"/>
    </location>
    <ligand>
        <name>ATP</name>
        <dbReference type="ChEBI" id="CHEBI:30616"/>
    </ligand>
</feature>
<evidence type="ECO:0000259" key="17">
    <source>
        <dbReference type="PROSITE" id="PS50011"/>
    </source>
</evidence>
<dbReference type="InterPro" id="IPR008271">
    <property type="entry name" value="Ser/Thr_kinase_AS"/>
</dbReference>
<dbReference type="FunFam" id="3.30.200.20:FF:000042">
    <property type="entry name" value="Aurora kinase A"/>
    <property type="match status" value="1"/>
</dbReference>
<feature type="binding site" evidence="11">
    <location>
        <position position="160"/>
    </location>
    <ligand>
        <name>ATP</name>
        <dbReference type="ChEBI" id="CHEBI:30616"/>
    </ligand>
</feature>
<evidence type="ECO:0000256" key="9">
    <source>
        <dbReference type="ARBA" id="ARBA00048679"/>
    </source>
</evidence>
<dbReference type="GO" id="GO:0045143">
    <property type="term" value="P:homologous chromosome segregation"/>
    <property type="evidence" value="ECO:0007669"/>
    <property type="project" value="UniProtKB-ARBA"/>
</dbReference>
<sequence>MTTIGSVTRQIAALEISSKQNKPAAAASGSSLRAAHSKQTSQEKVTKLLTKFSAPNPFSSSKPAQGSSLRHPTNATNQHAASSSASSSKSNLATKSPAPVPLDIGTYDGGLETENEKRGEKVYGEAAEELALDSSVSGKNPTREWTLHDFEMGRPLGKGKFGRVYMVRTKSEPKYILALKTLYKSEIVQSKVEKQIRREIEIQQNLRHPNVLRLYGYFHDEKRIFLMLEFAGKGELYKQLSKRGSFSESRSSRYIYQMADALIYLHGKHVIHRDIKPENLLLGINGELKIGDFGWSVHAPGNRRMTLCGTLDYLPPEMVEGKAHNERVDYWALGVLTYEFLVGAPPFEDRSSVNNTYRRIAKVDLRWPRDRELSSEVKDLISRLLQHDPQSRIPLTEVLRHPWIVKYNKHRESA</sequence>
<dbReference type="InterPro" id="IPR030616">
    <property type="entry name" value="Aur-like"/>
</dbReference>
<dbReference type="GO" id="GO:0032465">
    <property type="term" value="P:regulation of cytokinesis"/>
    <property type="evidence" value="ECO:0007669"/>
    <property type="project" value="UniProtKB-ARBA"/>
</dbReference>
<evidence type="ECO:0000256" key="5">
    <source>
        <dbReference type="ARBA" id="ARBA00022741"/>
    </source>
</evidence>
<accession>A0A4Y7T9H7</accession>
<comment type="similarity">
    <text evidence="15">Belongs to the protein kinase superfamily. Ser/Thr protein kinase family. Aurora subfamily.</text>
</comment>
<evidence type="ECO:0000256" key="13">
    <source>
        <dbReference type="PROSITE-ProRule" id="PRU10141"/>
    </source>
</evidence>
<organism evidence="18 19">
    <name type="scientific">Coprinellus micaceus</name>
    <name type="common">Glistening ink-cap mushroom</name>
    <name type="synonym">Coprinus micaceus</name>
    <dbReference type="NCBI Taxonomy" id="71717"/>
    <lineage>
        <taxon>Eukaryota</taxon>
        <taxon>Fungi</taxon>
        <taxon>Dikarya</taxon>
        <taxon>Basidiomycota</taxon>
        <taxon>Agaricomycotina</taxon>
        <taxon>Agaricomycetes</taxon>
        <taxon>Agaricomycetidae</taxon>
        <taxon>Agaricales</taxon>
        <taxon>Agaricineae</taxon>
        <taxon>Psathyrellaceae</taxon>
        <taxon>Coprinellus</taxon>
    </lineage>
</organism>
<keyword evidence="19" id="KW-1185">Reference proteome</keyword>
<feature type="binding site" evidence="11">
    <location>
        <begin position="229"/>
        <end position="231"/>
    </location>
    <ligand>
        <name>ATP</name>
        <dbReference type="ChEBI" id="CHEBI:30616"/>
    </ligand>
</feature>
<dbReference type="InterPro" id="IPR011009">
    <property type="entry name" value="Kinase-like_dom_sf"/>
</dbReference>
<feature type="compositionally biased region" description="Low complexity" evidence="16">
    <location>
        <begin position="24"/>
        <end position="34"/>
    </location>
</feature>
<dbReference type="GO" id="GO:0032133">
    <property type="term" value="C:chromosome passenger complex"/>
    <property type="evidence" value="ECO:0007669"/>
    <property type="project" value="UniProtKB-ARBA"/>
</dbReference>
<dbReference type="PROSITE" id="PS00108">
    <property type="entry name" value="PROTEIN_KINASE_ST"/>
    <property type="match status" value="1"/>
</dbReference>
<gene>
    <name evidence="18" type="ORF">FA13DRAFT_1733445</name>
</gene>
<feature type="compositionally biased region" description="Low complexity" evidence="16">
    <location>
        <begin position="80"/>
        <end position="90"/>
    </location>
</feature>
<dbReference type="PANTHER" id="PTHR24350">
    <property type="entry name" value="SERINE/THREONINE-PROTEIN KINASE IAL-RELATED"/>
    <property type="match status" value="1"/>
</dbReference>
<proteinExistence type="inferred from homology"/>
<dbReference type="Gene3D" id="3.30.200.20">
    <property type="entry name" value="Phosphorylase Kinase, domain 1"/>
    <property type="match status" value="1"/>
</dbReference>
<dbReference type="STRING" id="71717.A0A4Y7T9H7"/>
<dbReference type="InterPro" id="IPR017441">
    <property type="entry name" value="Protein_kinase_ATP_BS"/>
</dbReference>
<feature type="region of interest" description="Disordered" evidence="16">
    <location>
        <begin position="18"/>
        <end position="116"/>
    </location>
</feature>
<evidence type="ECO:0000256" key="12">
    <source>
        <dbReference type="PIRSR" id="PIRSR630616-3"/>
    </source>
</evidence>
<dbReference type="AlphaFoldDB" id="A0A4Y7T9H7"/>
<dbReference type="GO" id="GO:0000776">
    <property type="term" value="C:kinetochore"/>
    <property type="evidence" value="ECO:0007669"/>
    <property type="project" value="UniProtKB-ARBA"/>
</dbReference>
<evidence type="ECO:0000256" key="14">
    <source>
        <dbReference type="RuleBase" id="RU000304"/>
    </source>
</evidence>
<dbReference type="GO" id="GO:0044779">
    <property type="term" value="P:meiotic spindle checkpoint signaling"/>
    <property type="evidence" value="ECO:0007669"/>
    <property type="project" value="UniProtKB-ARBA"/>
</dbReference>
<dbReference type="GO" id="GO:0090266">
    <property type="term" value="P:regulation of mitotic cell cycle spindle assembly checkpoint"/>
    <property type="evidence" value="ECO:0007669"/>
    <property type="project" value="UniProtKB-ARBA"/>
</dbReference>
<dbReference type="OrthoDB" id="377346at2759"/>
<dbReference type="InterPro" id="IPR000719">
    <property type="entry name" value="Prot_kinase_dom"/>
</dbReference>
<comment type="caution">
    <text evidence="18">The sequence shown here is derived from an EMBL/GenBank/DDBJ whole genome shotgun (WGS) entry which is preliminary data.</text>
</comment>
<evidence type="ECO:0000256" key="8">
    <source>
        <dbReference type="ARBA" id="ARBA00047899"/>
    </source>
</evidence>
<evidence type="ECO:0000313" key="18">
    <source>
        <dbReference type="EMBL" id="TEB30588.1"/>
    </source>
</evidence>
<keyword evidence="4 15" id="KW-0808">Transferase</keyword>
<dbReference type="EC" id="2.7.11.1" evidence="1 15"/>
<feature type="cross-link" description="Glycyl lysine isopeptide (Lys-Gly) (interchain with G-Cter in SUMO2)" evidence="12">
    <location>
        <position position="276"/>
    </location>
</feature>
<dbReference type="PROSITE" id="PS00107">
    <property type="entry name" value="PROTEIN_KINASE_ATP"/>
    <property type="match status" value="1"/>
</dbReference>
<evidence type="ECO:0000256" key="11">
    <source>
        <dbReference type="PIRSR" id="PIRSR630616-2"/>
    </source>
</evidence>
<dbReference type="Pfam" id="PF00069">
    <property type="entry name" value="Pkinase"/>
    <property type="match status" value="1"/>
</dbReference>
<keyword evidence="5 11" id="KW-0547">Nucleotide-binding</keyword>
<dbReference type="PROSITE" id="PS50011">
    <property type="entry name" value="PROTEIN_KINASE_DOM"/>
    <property type="match status" value="1"/>
</dbReference>
<evidence type="ECO:0000256" key="10">
    <source>
        <dbReference type="PIRSR" id="PIRSR630616-1"/>
    </source>
</evidence>
<feature type="compositionally biased region" description="Polar residues" evidence="16">
    <location>
        <begin position="56"/>
        <end position="79"/>
    </location>
</feature>
<dbReference type="EMBL" id="QPFP01000022">
    <property type="protein sequence ID" value="TEB30588.1"/>
    <property type="molecule type" value="Genomic_DNA"/>
</dbReference>